<dbReference type="AlphaFoldDB" id="A0ABD2IBV2"/>
<sequence length="332" mass="35947">MNACNYPLFVTAACNNYPPTTTPVAANQQVSVCAQPVITSGRVWASTDCAVQDSCVAAQPPVSLFEMTFNPDGSQFMDVSYVDGISDPIGVRVKNCQPGQDQTVTFEQQAVDNLRQMFPQMAETDNASGVCKTRKARVDKVHKKNGVRVCLGSSMVVLPTERVHEWQTKVKSVCGYYNALNVCCQNEFSGGPQFCGPGKSGWTPDQTQAYDAFTAISGNSYAFAFDDKRATVQCNGATAVNIGFCMNPLLFFKKTQIKSLCGTYNSDDVCCRAAYGTPDTCQPTNWAPEKQAIYNALRAANPDGYTYAYDDKTAIKKCSSSSAAIVGFCTNV</sequence>
<dbReference type="Gene3D" id="2.60.110.10">
    <property type="entry name" value="Thaumatin"/>
    <property type="match status" value="2"/>
</dbReference>
<protein>
    <submittedName>
        <fullName evidence="1">Uncharacterized protein</fullName>
    </submittedName>
</protein>
<comment type="caution">
    <text evidence="1">The sequence shown here is derived from an EMBL/GenBank/DDBJ whole genome shotgun (WGS) entry which is preliminary data.</text>
</comment>
<dbReference type="Proteomes" id="UP001620645">
    <property type="component" value="Unassembled WGS sequence"/>
</dbReference>
<keyword evidence="2" id="KW-1185">Reference proteome</keyword>
<gene>
    <name evidence="1" type="ORF">niasHS_011592</name>
</gene>
<dbReference type="PANTHER" id="PTHR31013:SF2">
    <property type="entry name" value="THAUMATIN-LIKE PROTEIN"/>
    <property type="match status" value="1"/>
</dbReference>
<dbReference type="InterPro" id="IPR001938">
    <property type="entry name" value="Thaumatin"/>
</dbReference>
<dbReference type="PROSITE" id="PS51367">
    <property type="entry name" value="THAUMATIN_2"/>
    <property type="match status" value="1"/>
</dbReference>
<name>A0ABD2IBV2_HETSC</name>
<dbReference type="Pfam" id="PF00314">
    <property type="entry name" value="Thaumatin"/>
    <property type="match status" value="2"/>
</dbReference>
<dbReference type="EMBL" id="JBICCN010000320">
    <property type="protein sequence ID" value="KAL3077789.1"/>
    <property type="molecule type" value="Genomic_DNA"/>
</dbReference>
<dbReference type="PANTHER" id="PTHR31013">
    <property type="entry name" value="THAUMATIN FAMILY PROTEIN-RELATED"/>
    <property type="match status" value="1"/>
</dbReference>
<dbReference type="InterPro" id="IPR037176">
    <property type="entry name" value="Osmotin/thaumatin-like_sf"/>
</dbReference>
<proteinExistence type="predicted"/>
<evidence type="ECO:0000313" key="2">
    <source>
        <dbReference type="Proteomes" id="UP001620645"/>
    </source>
</evidence>
<organism evidence="1 2">
    <name type="scientific">Heterodera schachtii</name>
    <name type="common">Sugarbeet cyst nematode worm</name>
    <name type="synonym">Tylenchus schachtii</name>
    <dbReference type="NCBI Taxonomy" id="97005"/>
    <lineage>
        <taxon>Eukaryota</taxon>
        <taxon>Metazoa</taxon>
        <taxon>Ecdysozoa</taxon>
        <taxon>Nematoda</taxon>
        <taxon>Chromadorea</taxon>
        <taxon>Rhabditida</taxon>
        <taxon>Tylenchina</taxon>
        <taxon>Tylenchomorpha</taxon>
        <taxon>Tylenchoidea</taxon>
        <taxon>Heteroderidae</taxon>
        <taxon>Heteroderinae</taxon>
        <taxon>Heterodera</taxon>
    </lineage>
</organism>
<dbReference type="SUPFAM" id="SSF49870">
    <property type="entry name" value="Osmotin, thaumatin-like protein"/>
    <property type="match status" value="2"/>
</dbReference>
<reference evidence="1 2" key="1">
    <citation type="submission" date="2024-10" db="EMBL/GenBank/DDBJ databases">
        <authorList>
            <person name="Kim D."/>
        </authorList>
    </citation>
    <scope>NUCLEOTIDE SEQUENCE [LARGE SCALE GENOMIC DNA]</scope>
    <source>
        <strain evidence="1">Taebaek</strain>
    </source>
</reference>
<evidence type="ECO:0000313" key="1">
    <source>
        <dbReference type="EMBL" id="KAL3077789.1"/>
    </source>
</evidence>
<accession>A0ABD2IBV2</accession>